<dbReference type="Proteomes" id="UP001518925">
    <property type="component" value="Unassembled WGS sequence"/>
</dbReference>
<dbReference type="InterPro" id="IPR019718">
    <property type="entry name" value="DUF2602"/>
</dbReference>
<dbReference type="EMBL" id="JAFELM010000043">
    <property type="protein sequence ID" value="MBM6619321.1"/>
    <property type="molecule type" value="Genomic_DNA"/>
</dbReference>
<name>A0ABS2DLL9_9BACI</name>
<protein>
    <submittedName>
        <fullName evidence="1">Zinc-finger domain-containing protein</fullName>
    </submittedName>
</protein>
<organism evidence="1 2">
    <name type="scientific">Bacillus suaedaesalsae</name>
    <dbReference type="NCBI Taxonomy" id="2810349"/>
    <lineage>
        <taxon>Bacteria</taxon>
        <taxon>Bacillati</taxon>
        <taxon>Bacillota</taxon>
        <taxon>Bacilli</taxon>
        <taxon>Bacillales</taxon>
        <taxon>Bacillaceae</taxon>
        <taxon>Bacillus</taxon>
    </lineage>
</organism>
<keyword evidence="2" id="KW-1185">Reference proteome</keyword>
<proteinExistence type="predicted"/>
<sequence>MRQSRVIHEVSELLDHYCEQCFVNTYFKKEFGKRYAQRFCIKECTVGEKLKEYGKILSYRN</sequence>
<keyword evidence="1" id="KW-0479">Metal-binding</keyword>
<reference evidence="1 2" key="1">
    <citation type="submission" date="2021-02" db="EMBL/GenBank/DDBJ databases">
        <title>Bacillus sp. RD4P76, an endophyte from a halophyte.</title>
        <authorList>
            <person name="Sun J.-Q."/>
        </authorList>
    </citation>
    <scope>NUCLEOTIDE SEQUENCE [LARGE SCALE GENOMIC DNA]</scope>
    <source>
        <strain evidence="1 2">RD4P76</strain>
    </source>
</reference>
<gene>
    <name evidence="1" type="ORF">JR050_16800</name>
</gene>
<dbReference type="GO" id="GO:0008270">
    <property type="term" value="F:zinc ion binding"/>
    <property type="evidence" value="ECO:0007669"/>
    <property type="project" value="UniProtKB-KW"/>
</dbReference>
<keyword evidence="1" id="KW-0863">Zinc-finger</keyword>
<evidence type="ECO:0000313" key="1">
    <source>
        <dbReference type="EMBL" id="MBM6619321.1"/>
    </source>
</evidence>
<evidence type="ECO:0000313" key="2">
    <source>
        <dbReference type="Proteomes" id="UP001518925"/>
    </source>
</evidence>
<comment type="caution">
    <text evidence="1">The sequence shown here is derived from an EMBL/GenBank/DDBJ whole genome shotgun (WGS) entry which is preliminary data.</text>
</comment>
<accession>A0ABS2DLL9</accession>
<dbReference type="RefSeq" id="WP_204204773.1">
    <property type="nucleotide sequence ID" value="NZ_JAFELM010000043.1"/>
</dbReference>
<dbReference type="Pfam" id="PF10782">
    <property type="entry name" value="zf-C2HCIx2C"/>
    <property type="match status" value="1"/>
</dbReference>
<keyword evidence="1" id="KW-0862">Zinc</keyword>